<evidence type="ECO:0000313" key="3">
    <source>
        <dbReference type="EMBL" id="KAJ5438194.1"/>
    </source>
</evidence>
<dbReference type="PANTHER" id="PTHR37834">
    <property type="entry name" value="GDSL-LIKE LIPASE/ACYLHYDROLASE DOMAIN PROTEIN (AFU_ORTHOLOGUE AFUA_2G00620)"/>
    <property type="match status" value="1"/>
</dbReference>
<dbReference type="InterPro" id="IPR013830">
    <property type="entry name" value="SGNH_hydro"/>
</dbReference>
<reference evidence="3" key="2">
    <citation type="journal article" date="2023" name="IMA Fungus">
        <title>Comparative genomic study of the Penicillium genus elucidates a diverse pangenome and 15 lateral gene transfer events.</title>
        <authorList>
            <person name="Petersen C."/>
            <person name="Sorensen T."/>
            <person name="Nielsen M.R."/>
            <person name="Sondergaard T.E."/>
            <person name="Sorensen J.L."/>
            <person name="Fitzpatrick D.A."/>
            <person name="Frisvad J.C."/>
            <person name="Nielsen K.L."/>
        </authorList>
    </citation>
    <scope>NUCLEOTIDE SEQUENCE</scope>
    <source>
        <strain evidence="3">IBT 16125</strain>
    </source>
</reference>
<protein>
    <submittedName>
        <fullName evidence="3">EsteraseSGNH hydrolase-typesubgroup</fullName>
    </submittedName>
</protein>
<feature type="chain" id="PRO_5041916927" evidence="1">
    <location>
        <begin position="18"/>
        <end position="392"/>
    </location>
</feature>
<dbReference type="CDD" id="cd01831">
    <property type="entry name" value="Endoglucanase_E_like"/>
    <property type="match status" value="1"/>
</dbReference>
<dbReference type="Gene3D" id="3.40.50.1110">
    <property type="entry name" value="SGNH hydrolase"/>
    <property type="match status" value="1"/>
</dbReference>
<evidence type="ECO:0000313" key="4">
    <source>
        <dbReference type="Proteomes" id="UP001213681"/>
    </source>
</evidence>
<dbReference type="GeneID" id="81602817"/>
<name>A0AAD6FYN4_9EURO</name>
<keyword evidence="4" id="KW-1185">Reference proteome</keyword>
<dbReference type="RefSeq" id="XP_056761423.1">
    <property type="nucleotide sequence ID" value="XM_056912574.1"/>
</dbReference>
<organism evidence="3 4">
    <name type="scientific">Penicillium daleae</name>
    <dbReference type="NCBI Taxonomy" id="63821"/>
    <lineage>
        <taxon>Eukaryota</taxon>
        <taxon>Fungi</taxon>
        <taxon>Dikarya</taxon>
        <taxon>Ascomycota</taxon>
        <taxon>Pezizomycotina</taxon>
        <taxon>Eurotiomycetes</taxon>
        <taxon>Eurotiomycetidae</taxon>
        <taxon>Eurotiales</taxon>
        <taxon>Aspergillaceae</taxon>
        <taxon>Penicillium</taxon>
    </lineage>
</organism>
<dbReference type="InterPro" id="IPR052762">
    <property type="entry name" value="PCW_deacetylase/CE"/>
</dbReference>
<sequence length="392" mass="43616">MRVALLGILVSALQVAGTILDNGHPRENPYPGQAPKISLDDTWNIYGADVPEIAYKGRWDSKHVSWWSAPGIKVEFTGGKGINISQLAVSFGPSTSDGVLVAYRLGSLDWQFSNVTADATYQFVGDWSELSDEEIREKKIFEMRAQIAGVATAGNAELTVPPSLASGQFATYETMSSWAYLFVAGLGNVEYSITAYAGACLTDKACYGGGARGMTWYWHQAADPGSRAHEFYGDEPEGWDVNAEQPADLVLIQMGGNDHRHPNEIPGKDFYHAYVDLIEDIHRSWPHAVVLIVSQWGYFAKKGMTYQVDQIYEEEGKKVHEHFKDLGFVYYFDTTGLLQHNDIGPKAHPTDVGHVKLASHLLQWVKLVLRWKLEPMGEVQHGTLSWNDQEGY</sequence>
<accession>A0AAD6FYN4</accession>
<dbReference type="EMBL" id="JAPVEA010000008">
    <property type="protein sequence ID" value="KAJ5438194.1"/>
    <property type="molecule type" value="Genomic_DNA"/>
</dbReference>
<dbReference type="PANTHER" id="PTHR37834:SF2">
    <property type="entry name" value="ESTERASE, SGNH HYDROLASE-TYPE"/>
    <property type="match status" value="1"/>
</dbReference>
<dbReference type="Proteomes" id="UP001213681">
    <property type="component" value="Unassembled WGS sequence"/>
</dbReference>
<gene>
    <name evidence="3" type="ORF">N7458_009192</name>
</gene>
<comment type="caution">
    <text evidence="3">The sequence shown here is derived from an EMBL/GenBank/DDBJ whole genome shotgun (WGS) entry which is preliminary data.</text>
</comment>
<evidence type="ECO:0000256" key="1">
    <source>
        <dbReference type="SAM" id="SignalP"/>
    </source>
</evidence>
<feature type="signal peptide" evidence="1">
    <location>
        <begin position="1"/>
        <end position="17"/>
    </location>
</feature>
<dbReference type="InterPro" id="IPR036514">
    <property type="entry name" value="SGNH_hydro_sf"/>
</dbReference>
<keyword evidence="1" id="KW-0732">Signal</keyword>
<feature type="domain" description="SGNH hydrolase-type esterase" evidence="2">
    <location>
        <begin position="223"/>
        <end position="354"/>
    </location>
</feature>
<reference evidence="3" key="1">
    <citation type="submission" date="2022-12" db="EMBL/GenBank/DDBJ databases">
        <authorList>
            <person name="Petersen C."/>
        </authorList>
    </citation>
    <scope>NUCLEOTIDE SEQUENCE</scope>
    <source>
        <strain evidence="3">IBT 16125</strain>
    </source>
</reference>
<dbReference type="SUPFAM" id="SSF52266">
    <property type="entry name" value="SGNH hydrolase"/>
    <property type="match status" value="1"/>
</dbReference>
<keyword evidence="3" id="KW-0378">Hydrolase</keyword>
<dbReference type="AlphaFoldDB" id="A0AAD6FYN4"/>
<dbReference type="InterPro" id="IPR037461">
    <property type="entry name" value="CtCE2-like_dom"/>
</dbReference>
<dbReference type="GO" id="GO:0052689">
    <property type="term" value="F:carboxylic ester hydrolase activity"/>
    <property type="evidence" value="ECO:0007669"/>
    <property type="project" value="InterPro"/>
</dbReference>
<evidence type="ECO:0000259" key="2">
    <source>
        <dbReference type="Pfam" id="PF13472"/>
    </source>
</evidence>
<proteinExistence type="predicted"/>
<dbReference type="Pfam" id="PF13472">
    <property type="entry name" value="Lipase_GDSL_2"/>
    <property type="match status" value="1"/>
</dbReference>